<gene>
    <name evidence="3" type="ORF">GCM10023307_36450</name>
</gene>
<feature type="region of interest" description="Disordered" evidence="1">
    <location>
        <begin position="401"/>
        <end position="424"/>
    </location>
</feature>
<dbReference type="Proteomes" id="UP001499959">
    <property type="component" value="Unassembled WGS sequence"/>
</dbReference>
<protein>
    <recommendedName>
        <fullName evidence="5">Fibronectin type-III domain-containing protein</fullName>
    </recommendedName>
</protein>
<evidence type="ECO:0000256" key="1">
    <source>
        <dbReference type="SAM" id="MobiDB-lite"/>
    </source>
</evidence>
<keyword evidence="4" id="KW-1185">Reference proteome</keyword>
<evidence type="ECO:0000313" key="3">
    <source>
        <dbReference type="EMBL" id="GAA4806542.1"/>
    </source>
</evidence>
<keyword evidence="2" id="KW-0732">Signal</keyword>
<name>A0ABP9C8A6_9GAMM</name>
<organism evidence="3 4">
    <name type="scientific">Lysobacter hankyongensis</name>
    <dbReference type="NCBI Taxonomy" id="1176535"/>
    <lineage>
        <taxon>Bacteria</taxon>
        <taxon>Pseudomonadati</taxon>
        <taxon>Pseudomonadota</taxon>
        <taxon>Gammaproteobacteria</taxon>
        <taxon>Lysobacterales</taxon>
        <taxon>Lysobacteraceae</taxon>
        <taxon>Lysobacter</taxon>
    </lineage>
</organism>
<sequence>MLIHTLLAAAFGLGLTPVAHAQSGGIDASPSTVVIPTGSTTGTTDVFWTVSGGEAFYITVNCGGGDGLFASSGAGSYSQGAPWITVGASCVFSLRANAPGGPVLGSVTVNGVAPNGAISASPETVVIPAGQTHGNTNIGWVGEYADSFHVTVNCGGGDGLFASSGPGANSQGAPWIGVGTQCVFSLRADGASGPVLDSVAVNGVAGLAPSGSISASPTTVNIPAGQSSGSTTLSWVGQNAGSFVVTRDCGSGESVVTSSGAGSYSQVASGITAGADCAFRLRADSAAGTVLGSVAVTGVATQTATGTLTATPATVTIPSGQSTGTTTLNWTAQGADAFHVTVSCGGGAESLFASSGAGSYSQSAPWITVGANCAFRLRANTTSGPVLSTANVSGVAGQAPTGSISASPTTVNIPSGQSTGSSTISWNASGVTQAHVRSSCAGAAQTGFAVTGAGSFSQVANFIPVGASCTFQLRADGAGGALLGAVTVTGQQTQTLITTQRGGSNHLFYRHPAPGSGDQAYNYGIMLHYHEKGVRDTVRDQLQQMHANGQRSLRVLVHYLHAPGGVITSTPAESSKKCLISAKTCPPGSEYFLPLQYQQNLRDYLADIRAAGFERVMIGMGPQWINDFYSCNSNEVPLSLRQQLYAGSPLVNELFEEAWGVAKELRAIAVASGLPYLMDLGNEYIPPSNIADFGQCVKDIIEGTPQHQGYLRFLWGRYVAAYGTQDTVGFSVIVGNSWDADNRLARMPQFLSPLPSIYSLHSYTASGDITGALNRAYQVTGNFGRRPWIIGETDNRSTAAADAIRSFIVNRPQQQVLHVMQWPGFNCTTEAQCLPLDFSAFISRGF</sequence>
<comment type="caution">
    <text evidence="3">The sequence shown here is derived from an EMBL/GenBank/DDBJ whole genome shotgun (WGS) entry which is preliminary data.</text>
</comment>
<evidence type="ECO:0000256" key="2">
    <source>
        <dbReference type="SAM" id="SignalP"/>
    </source>
</evidence>
<evidence type="ECO:0000313" key="4">
    <source>
        <dbReference type="Proteomes" id="UP001499959"/>
    </source>
</evidence>
<dbReference type="EMBL" id="BAABJE010000030">
    <property type="protein sequence ID" value="GAA4806542.1"/>
    <property type="molecule type" value="Genomic_DNA"/>
</dbReference>
<evidence type="ECO:0008006" key="5">
    <source>
        <dbReference type="Google" id="ProtNLM"/>
    </source>
</evidence>
<reference evidence="4" key="1">
    <citation type="journal article" date="2019" name="Int. J. Syst. Evol. Microbiol.">
        <title>The Global Catalogue of Microorganisms (GCM) 10K type strain sequencing project: providing services to taxonomists for standard genome sequencing and annotation.</title>
        <authorList>
            <consortium name="The Broad Institute Genomics Platform"/>
            <consortium name="The Broad Institute Genome Sequencing Center for Infectious Disease"/>
            <person name="Wu L."/>
            <person name="Ma J."/>
        </authorList>
    </citation>
    <scope>NUCLEOTIDE SEQUENCE [LARGE SCALE GENOMIC DNA]</scope>
    <source>
        <strain evidence="4">JCM 18204</strain>
    </source>
</reference>
<feature type="chain" id="PRO_5045713937" description="Fibronectin type-III domain-containing protein" evidence="2">
    <location>
        <begin position="22"/>
        <end position="846"/>
    </location>
</feature>
<feature type="signal peptide" evidence="2">
    <location>
        <begin position="1"/>
        <end position="21"/>
    </location>
</feature>
<accession>A0ABP9C8A6</accession>
<proteinExistence type="predicted"/>